<keyword evidence="2" id="KW-0813">Transport</keyword>
<dbReference type="RefSeq" id="WP_378304940.1">
    <property type="nucleotide sequence ID" value="NZ_JBHUKS010000011.1"/>
</dbReference>
<sequence length="424" mass="45193">MLIPALIVLSAAVLMRALAAKQLDRWNIAAPVLMVACGVATALFANPEKLLEVFNTEIAQHVAELILAMLLFVDATEVRGGRLWGHAPGLVARVLFLALPLSLGLAMLAGWAFFPDLSWPLLLIVACIVIPSDFAAAERVVRDKTLTPQVRSVLNVESGYNDGLVSPLFLFALILARSDNTANTAGKALATALPFAIKAIVAGAIIGTVIGFLLFLAVRAGWTSGQGRRIAILTTPLLAYAATVAIDGNGFVASFVCGIAFRYVYRAFAARHLRTPASPGREHFARPSEDLQLLEEVTGILTMAMWFVVGAAAVVVVAFGVPWEPIVFCLLALTVLRIVPVMLSLTRTRMPYRDRFLVGALGPRGTTSIVFGLLAINGLSGEESDTVLTLTVVCVLGSVALHGLGSTPLITRLMTLRTHPAERP</sequence>
<keyword evidence="7 8" id="KW-0472">Membrane</keyword>
<comment type="subcellular location">
    <subcellularLocation>
        <location evidence="1">Cell membrane</location>
        <topology evidence="1">Multi-pass membrane protein</topology>
    </subcellularLocation>
</comment>
<evidence type="ECO:0000259" key="9">
    <source>
        <dbReference type="Pfam" id="PF00999"/>
    </source>
</evidence>
<feature type="transmembrane region" description="Helical" evidence="8">
    <location>
        <begin position="388"/>
        <end position="410"/>
    </location>
</feature>
<feature type="transmembrane region" description="Helical" evidence="8">
    <location>
        <begin position="196"/>
        <end position="218"/>
    </location>
</feature>
<feature type="domain" description="Cation/H+ exchanger transmembrane" evidence="9">
    <location>
        <begin position="12"/>
        <end position="410"/>
    </location>
</feature>
<dbReference type="InterPro" id="IPR006153">
    <property type="entry name" value="Cation/H_exchanger_TM"/>
</dbReference>
<keyword evidence="6" id="KW-0406">Ion transport</keyword>
<gene>
    <name evidence="10" type="ORF">ACFSVL_16275</name>
</gene>
<keyword evidence="4 8" id="KW-0812">Transmembrane</keyword>
<feature type="transmembrane region" description="Helical" evidence="8">
    <location>
        <begin position="90"/>
        <end position="113"/>
    </location>
</feature>
<feature type="transmembrane region" description="Helical" evidence="8">
    <location>
        <begin position="357"/>
        <end position="376"/>
    </location>
</feature>
<evidence type="ECO:0000313" key="11">
    <source>
        <dbReference type="Proteomes" id="UP001597483"/>
    </source>
</evidence>
<evidence type="ECO:0000256" key="1">
    <source>
        <dbReference type="ARBA" id="ARBA00004651"/>
    </source>
</evidence>
<keyword evidence="3" id="KW-0050">Antiport</keyword>
<accession>A0ABW5H777</accession>
<feature type="transmembrane region" description="Helical" evidence="8">
    <location>
        <begin position="325"/>
        <end position="345"/>
    </location>
</feature>
<dbReference type="PANTHER" id="PTHR32507:SF8">
    <property type="entry name" value="CNH1P"/>
    <property type="match status" value="1"/>
</dbReference>
<proteinExistence type="predicted"/>
<evidence type="ECO:0000256" key="6">
    <source>
        <dbReference type="ARBA" id="ARBA00023065"/>
    </source>
</evidence>
<dbReference type="Pfam" id="PF00999">
    <property type="entry name" value="Na_H_Exchanger"/>
    <property type="match status" value="1"/>
</dbReference>
<protein>
    <submittedName>
        <fullName evidence="10">Cation:proton antiporter</fullName>
    </submittedName>
</protein>
<feature type="transmembrane region" description="Helical" evidence="8">
    <location>
        <begin position="119"/>
        <end position="137"/>
    </location>
</feature>
<dbReference type="PANTHER" id="PTHR32507">
    <property type="entry name" value="NA(+)/H(+) ANTIPORTER 1"/>
    <property type="match status" value="1"/>
</dbReference>
<comment type="caution">
    <text evidence="10">The sequence shown here is derived from an EMBL/GenBank/DDBJ whole genome shotgun (WGS) entry which is preliminary data.</text>
</comment>
<evidence type="ECO:0000256" key="5">
    <source>
        <dbReference type="ARBA" id="ARBA00022989"/>
    </source>
</evidence>
<evidence type="ECO:0000313" key="10">
    <source>
        <dbReference type="EMBL" id="MFD2468946.1"/>
    </source>
</evidence>
<keyword evidence="5 8" id="KW-1133">Transmembrane helix</keyword>
<dbReference type="EMBL" id="JBHUKS010000011">
    <property type="protein sequence ID" value="MFD2468946.1"/>
    <property type="molecule type" value="Genomic_DNA"/>
</dbReference>
<dbReference type="Proteomes" id="UP001597483">
    <property type="component" value="Unassembled WGS sequence"/>
</dbReference>
<evidence type="ECO:0000256" key="2">
    <source>
        <dbReference type="ARBA" id="ARBA00022448"/>
    </source>
</evidence>
<feature type="transmembrane region" description="Helical" evidence="8">
    <location>
        <begin position="293"/>
        <end position="319"/>
    </location>
</feature>
<organism evidence="10 11">
    <name type="scientific">Amycolatopsis silviterrae</name>
    <dbReference type="NCBI Taxonomy" id="1656914"/>
    <lineage>
        <taxon>Bacteria</taxon>
        <taxon>Bacillati</taxon>
        <taxon>Actinomycetota</taxon>
        <taxon>Actinomycetes</taxon>
        <taxon>Pseudonocardiales</taxon>
        <taxon>Pseudonocardiaceae</taxon>
        <taxon>Amycolatopsis</taxon>
    </lineage>
</organism>
<evidence type="ECO:0000256" key="8">
    <source>
        <dbReference type="SAM" id="Phobius"/>
    </source>
</evidence>
<name>A0ABW5H777_9PSEU</name>
<reference evidence="11" key="1">
    <citation type="journal article" date="2019" name="Int. J. Syst. Evol. Microbiol.">
        <title>The Global Catalogue of Microorganisms (GCM) 10K type strain sequencing project: providing services to taxonomists for standard genome sequencing and annotation.</title>
        <authorList>
            <consortium name="The Broad Institute Genomics Platform"/>
            <consortium name="The Broad Institute Genome Sequencing Center for Infectious Disease"/>
            <person name="Wu L."/>
            <person name="Ma J."/>
        </authorList>
    </citation>
    <scope>NUCLEOTIDE SEQUENCE [LARGE SCALE GENOMIC DNA]</scope>
    <source>
        <strain evidence="11">CGMCC 4.7641</strain>
    </source>
</reference>
<evidence type="ECO:0000256" key="3">
    <source>
        <dbReference type="ARBA" id="ARBA00022449"/>
    </source>
</evidence>
<feature type="transmembrane region" description="Helical" evidence="8">
    <location>
        <begin position="29"/>
        <end position="45"/>
    </location>
</feature>
<evidence type="ECO:0000256" key="4">
    <source>
        <dbReference type="ARBA" id="ARBA00022692"/>
    </source>
</evidence>
<evidence type="ECO:0000256" key="7">
    <source>
        <dbReference type="ARBA" id="ARBA00023136"/>
    </source>
</evidence>
<keyword evidence="11" id="KW-1185">Reference proteome</keyword>